<keyword evidence="1" id="KW-0614">Plasmid</keyword>
<accession>A0A286NCH2</accession>
<evidence type="ECO:0000313" key="1">
    <source>
        <dbReference type="EMBL" id="ASY91305.1"/>
    </source>
</evidence>
<protein>
    <submittedName>
        <fullName evidence="1">APS_reductase</fullName>
    </submittedName>
</protein>
<geneLocation type="plasmid" evidence="1">
    <name>pA1137</name>
</geneLocation>
<reference evidence="1" key="1">
    <citation type="submission" date="2017-06" db="EMBL/GenBank/DDBJ databases">
        <title>Complete sequence of Enterobacter cloacae A1137.</title>
        <authorList>
            <person name="Zhan Z."/>
            <person name="Feng J."/>
            <person name="Jiang X."/>
            <person name="Liang Q."/>
            <person name="Liang L."/>
            <person name="Yuan M."/>
            <person name="Fang H."/>
            <person name="Li P."/>
            <person name="Zhou D."/>
        </authorList>
    </citation>
    <scope>NUCLEOTIDE SEQUENCE</scope>
    <source>
        <strain evidence="1">A1137</strain>
        <plasmid evidence="1">pA1137</plasmid>
    </source>
</reference>
<proteinExistence type="predicted"/>
<dbReference type="AlphaFoldDB" id="A0A286NCH2"/>
<dbReference type="EMBL" id="MF190369">
    <property type="protein sequence ID" value="ASY91305.1"/>
    <property type="molecule type" value="Genomic_DNA"/>
</dbReference>
<sequence>MPGESEKKCSVLPWNRTGRGPDAKSCQRLGSETLCLFRYIDGNECVQAKKNRLQRRFLKGMALTSPGQNHSQAGESRFFRYDTPQVLQRI</sequence>
<organism evidence="1">
    <name type="scientific">Enterobacter cloacae</name>
    <dbReference type="NCBI Taxonomy" id="550"/>
    <lineage>
        <taxon>Bacteria</taxon>
        <taxon>Pseudomonadati</taxon>
        <taxon>Pseudomonadota</taxon>
        <taxon>Gammaproteobacteria</taxon>
        <taxon>Enterobacterales</taxon>
        <taxon>Enterobacteriaceae</taxon>
        <taxon>Enterobacter</taxon>
        <taxon>Enterobacter cloacae complex</taxon>
    </lineage>
</organism>
<name>A0A286NCH2_ENTCL</name>